<protein>
    <recommendedName>
        <fullName evidence="8">Isoprenylcysteine carboxyl methyltransferase</fullName>
    </recommendedName>
</protein>
<sequence length="224" mass="25291">MDSCLHLDQDFHLSRCSCGGRPLFAQIEATGSGGAALVVTWFSVVFAFVVLQRLLELIIAKRNGKHLVALGGVEVGAEHYKYIVLLHVSFLLALFFEVFARNREMLPPYGTPFALFCLAQGLRVWVLLSLGKFWNTRIYVLPGSVPIARGPYRFLRHPNYVVVAIELFTLPLSFGAWSTALLFTALNAWVLSIRIRAEERALLEMTSYAEEMGRRERFLPTLKK</sequence>
<dbReference type="GO" id="GO:0016020">
    <property type="term" value="C:membrane"/>
    <property type="evidence" value="ECO:0007669"/>
    <property type="project" value="UniProtKB-SubCell"/>
</dbReference>
<organism evidence="6 7">
    <name type="scientific">Tumebacillus algifaecis</name>
    <dbReference type="NCBI Taxonomy" id="1214604"/>
    <lineage>
        <taxon>Bacteria</taxon>
        <taxon>Bacillati</taxon>
        <taxon>Bacillota</taxon>
        <taxon>Bacilli</taxon>
        <taxon>Bacillales</taxon>
        <taxon>Alicyclobacillaceae</taxon>
        <taxon>Tumebacillus</taxon>
    </lineage>
</organism>
<gene>
    <name evidence="6" type="ORF">CIG75_04645</name>
</gene>
<name>A0A223CY65_9BACL</name>
<evidence type="ECO:0000256" key="4">
    <source>
        <dbReference type="ARBA" id="ARBA00023136"/>
    </source>
</evidence>
<evidence type="ECO:0000256" key="1">
    <source>
        <dbReference type="ARBA" id="ARBA00004141"/>
    </source>
</evidence>
<accession>A0A223CY65</accession>
<dbReference type="Gene3D" id="1.20.120.1630">
    <property type="match status" value="1"/>
</dbReference>
<dbReference type="GO" id="GO:0004671">
    <property type="term" value="F:protein C-terminal S-isoprenylcysteine carboxyl O-methyltransferase activity"/>
    <property type="evidence" value="ECO:0007669"/>
    <property type="project" value="InterPro"/>
</dbReference>
<feature type="transmembrane region" description="Helical" evidence="5">
    <location>
        <begin position="35"/>
        <end position="60"/>
    </location>
</feature>
<dbReference type="InterPro" id="IPR052527">
    <property type="entry name" value="Metal_cation-efflux_comp"/>
</dbReference>
<keyword evidence="4 5" id="KW-0472">Membrane</keyword>
<dbReference type="Pfam" id="PF04140">
    <property type="entry name" value="ICMT"/>
    <property type="match status" value="1"/>
</dbReference>
<feature type="transmembrane region" description="Helical" evidence="5">
    <location>
        <begin position="112"/>
        <end position="134"/>
    </location>
</feature>
<dbReference type="PANTHER" id="PTHR43847">
    <property type="entry name" value="BLL3993 PROTEIN"/>
    <property type="match status" value="1"/>
</dbReference>
<dbReference type="KEGG" id="tab:CIG75_04645"/>
<keyword evidence="3 5" id="KW-1133">Transmembrane helix</keyword>
<reference evidence="6 7" key="1">
    <citation type="journal article" date="2015" name="Int. J. Syst. Evol. Microbiol.">
        <title>Tumebacillus algifaecis sp. nov., isolated from decomposing algal scum.</title>
        <authorList>
            <person name="Wu Y.F."/>
            <person name="Zhang B."/>
            <person name="Xing P."/>
            <person name="Wu Q.L."/>
            <person name="Liu S.J."/>
        </authorList>
    </citation>
    <scope>NUCLEOTIDE SEQUENCE [LARGE SCALE GENOMIC DNA]</scope>
    <source>
        <strain evidence="6 7">THMBR28</strain>
    </source>
</reference>
<evidence type="ECO:0000256" key="3">
    <source>
        <dbReference type="ARBA" id="ARBA00022989"/>
    </source>
</evidence>
<feature type="transmembrane region" description="Helical" evidence="5">
    <location>
        <begin position="160"/>
        <end position="190"/>
    </location>
</feature>
<keyword evidence="2 5" id="KW-0812">Transmembrane</keyword>
<keyword evidence="7" id="KW-1185">Reference proteome</keyword>
<feature type="transmembrane region" description="Helical" evidence="5">
    <location>
        <begin position="80"/>
        <end position="100"/>
    </location>
</feature>
<dbReference type="OrthoDB" id="5471300at2"/>
<comment type="subcellular location">
    <subcellularLocation>
        <location evidence="1">Membrane</location>
        <topology evidence="1">Multi-pass membrane protein</topology>
    </subcellularLocation>
</comment>
<proteinExistence type="predicted"/>
<evidence type="ECO:0000313" key="7">
    <source>
        <dbReference type="Proteomes" id="UP000214688"/>
    </source>
</evidence>
<evidence type="ECO:0000256" key="2">
    <source>
        <dbReference type="ARBA" id="ARBA00022692"/>
    </source>
</evidence>
<dbReference type="PANTHER" id="PTHR43847:SF1">
    <property type="entry name" value="BLL3993 PROTEIN"/>
    <property type="match status" value="1"/>
</dbReference>
<dbReference type="InterPro" id="IPR007269">
    <property type="entry name" value="ICMT_MeTrfase"/>
</dbReference>
<evidence type="ECO:0008006" key="8">
    <source>
        <dbReference type="Google" id="ProtNLM"/>
    </source>
</evidence>
<evidence type="ECO:0000256" key="5">
    <source>
        <dbReference type="SAM" id="Phobius"/>
    </source>
</evidence>
<dbReference type="EMBL" id="CP022657">
    <property type="protein sequence ID" value="ASS74339.1"/>
    <property type="molecule type" value="Genomic_DNA"/>
</dbReference>
<dbReference type="AlphaFoldDB" id="A0A223CY65"/>
<dbReference type="Proteomes" id="UP000214688">
    <property type="component" value="Chromosome"/>
</dbReference>
<evidence type="ECO:0000313" key="6">
    <source>
        <dbReference type="EMBL" id="ASS74339.1"/>
    </source>
</evidence>